<evidence type="ECO:0000313" key="2">
    <source>
        <dbReference type="Proteomes" id="UP000237056"/>
    </source>
</evidence>
<name>A0A2S4NBD5_9FLAO</name>
<reference evidence="1 2" key="1">
    <citation type="submission" date="2018-01" db="EMBL/GenBank/DDBJ databases">
        <title>Genomic Encyclopedia of Type Strains, Phase I: the one thousand microbial genomes (KMG-I) project.</title>
        <authorList>
            <person name="Goeker M."/>
        </authorList>
    </citation>
    <scope>NUCLEOTIDE SEQUENCE [LARGE SCALE GENOMIC DNA]</scope>
    <source>
        <strain evidence="1 2">DSM 17960</strain>
    </source>
</reference>
<dbReference type="OrthoDB" id="1115230at2"/>
<sequence length="336" mass="39042">MNKAQFFFILTLILFFSSCNKKEKNNRTVYTKHNEIAVIIDDELWNGEIGDTLRNKFAGPILGLPQEEPLFTINQYPVKLLEGFMSNNRNIILIKKESKSRFDLVENEFAKPQLVFHISGETVKELLDSIQANDSLIIDRIKSLEISKYQQELKNDTLLKNQKLKNKYRILLDIPAKYKLVLKTKNFLWFKKEITSGNLSLIVYQLPYTSIKQNNNAIKRIVKIRDSINGRFIRGAISNTKMVTESAFSPYFSKIEIAGRKTYETKGSWEMQNDYMNGPFINYCIFDDKNQRILVLEGFCYAPSKQKRDLMFELEAIIKSIQFLKPNKSGKSKLAN</sequence>
<evidence type="ECO:0000313" key="1">
    <source>
        <dbReference type="EMBL" id="POS02995.1"/>
    </source>
</evidence>
<dbReference type="EMBL" id="PQNY01000001">
    <property type="protein sequence ID" value="POS02995.1"/>
    <property type="molecule type" value="Genomic_DNA"/>
</dbReference>
<proteinExistence type="predicted"/>
<dbReference type="AlphaFoldDB" id="A0A2S4NBD5"/>
<dbReference type="InterPro" id="IPR032286">
    <property type="entry name" value="DUF4837"/>
</dbReference>
<dbReference type="RefSeq" id="WP_103724743.1">
    <property type="nucleotide sequence ID" value="NZ_PQNY01000001.1"/>
</dbReference>
<gene>
    <name evidence="1" type="ORF">Q361_10193</name>
</gene>
<comment type="caution">
    <text evidence="1">The sequence shown here is derived from an EMBL/GenBank/DDBJ whole genome shotgun (WGS) entry which is preliminary data.</text>
</comment>
<organism evidence="1 2">
    <name type="scientific">Flavobacterium croceum DSM 17960</name>
    <dbReference type="NCBI Taxonomy" id="1121886"/>
    <lineage>
        <taxon>Bacteria</taxon>
        <taxon>Pseudomonadati</taxon>
        <taxon>Bacteroidota</taxon>
        <taxon>Flavobacteriia</taxon>
        <taxon>Flavobacteriales</taxon>
        <taxon>Flavobacteriaceae</taxon>
        <taxon>Flavobacterium</taxon>
    </lineage>
</organism>
<accession>A0A2S4NBD5</accession>
<dbReference type="Proteomes" id="UP000237056">
    <property type="component" value="Unassembled WGS sequence"/>
</dbReference>
<dbReference type="PROSITE" id="PS51257">
    <property type="entry name" value="PROKAR_LIPOPROTEIN"/>
    <property type="match status" value="1"/>
</dbReference>
<dbReference type="Pfam" id="PF16125">
    <property type="entry name" value="DUF4837"/>
    <property type="match status" value="1"/>
</dbReference>
<protein>
    <submittedName>
        <fullName evidence="1">Uncharacterized protein DUF4837</fullName>
    </submittedName>
</protein>
<keyword evidence="2" id="KW-1185">Reference proteome</keyword>